<accession>A0A4Y2EST6</accession>
<dbReference type="EMBL" id="BGPR01000672">
    <property type="protein sequence ID" value="GBM30984.1"/>
    <property type="molecule type" value="Genomic_DNA"/>
</dbReference>
<sequence>MTKEGGHKAKSSVWNIQNSSGAPKERLADTRLHWDQNYGNEPILSELCKSRYAPAHHGAQQGKAVTGSGILQPQHLP</sequence>
<evidence type="ECO:0000313" key="2">
    <source>
        <dbReference type="EMBL" id="GBM30984.1"/>
    </source>
</evidence>
<reference evidence="2 3" key="1">
    <citation type="journal article" date="2019" name="Sci. Rep.">
        <title>Orb-weaving spider Araneus ventricosus genome elucidates the spidroin gene catalogue.</title>
        <authorList>
            <person name="Kono N."/>
            <person name="Nakamura H."/>
            <person name="Ohtoshi R."/>
            <person name="Moran D.A.P."/>
            <person name="Shinohara A."/>
            <person name="Yoshida Y."/>
            <person name="Fujiwara M."/>
            <person name="Mori M."/>
            <person name="Tomita M."/>
            <person name="Arakawa K."/>
        </authorList>
    </citation>
    <scope>NUCLEOTIDE SEQUENCE [LARGE SCALE GENOMIC DNA]</scope>
</reference>
<name>A0A4Y2EST6_ARAVE</name>
<evidence type="ECO:0000256" key="1">
    <source>
        <dbReference type="SAM" id="MobiDB-lite"/>
    </source>
</evidence>
<comment type="caution">
    <text evidence="2">The sequence shown here is derived from an EMBL/GenBank/DDBJ whole genome shotgun (WGS) entry which is preliminary data.</text>
</comment>
<evidence type="ECO:0000313" key="3">
    <source>
        <dbReference type="Proteomes" id="UP000499080"/>
    </source>
</evidence>
<keyword evidence="3" id="KW-1185">Reference proteome</keyword>
<feature type="region of interest" description="Disordered" evidence="1">
    <location>
        <begin position="1"/>
        <end position="26"/>
    </location>
</feature>
<feature type="region of interest" description="Disordered" evidence="1">
    <location>
        <begin position="54"/>
        <end position="77"/>
    </location>
</feature>
<dbReference type="Proteomes" id="UP000499080">
    <property type="component" value="Unassembled WGS sequence"/>
</dbReference>
<dbReference type="AlphaFoldDB" id="A0A4Y2EST6"/>
<organism evidence="2 3">
    <name type="scientific">Araneus ventricosus</name>
    <name type="common">Orbweaver spider</name>
    <name type="synonym">Epeira ventricosa</name>
    <dbReference type="NCBI Taxonomy" id="182803"/>
    <lineage>
        <taxon>Eukaryota</taxon>
        <taxon>Metazoa</taxon>
        <taxon>Ecdysozoa</taxon>
        <taxon>Arthropoda</taxon>
        <taxon>Chelicerata</taxon>
        <taxon>Arachnida</taxon>
        <taxon>Araneae</taxon>
        <taxon>Araneomorphae</taxon>
        <taxon>Entelegynae</taxon>
        <taxon>Araneoidea</taxon>
        <taxon>Araneidae</taxon>
        <taxon>Araneus</taxon>
    </lineage>
</organism>
<protein>
    <submittedName>
        <fullName evidence="2">Uncharacterized protein</fullName>
    </submittedName>
</protein>
<proteinExistence type="predicted"/>
<gene>
    <name evidence="2" type="ORF">AVEN_69228_1</name>
</gene>
<feature type="compositionally biased region" description="Polar residues" evidence="1">
    <location>
        <begin position="12"/>
        <end position="21"/>
    </location>
</feature>